<keyword evidence="2" id="KW-0596">Phosphopantetheine</keyword>
<dbReference type="Proteomes" id="UP000199800">
    <property type="component" value="Unassembled WGS sequence"/>
</dbReference>
<dbReference type="Gene3D" id="3.30.559.10">
    <property type="entry name" value="Chloramphenicol acetyltransferase-like domain"/>
    <property type="match status" value="1"/>
</dbReference>
<dbReference type="InterPro" id="IPR023213">
    <property type="entry name" value="CAT-like_dom_sf"/>
</dbReference>
<dbReference type="Gene3D" id="3.40.50.12780">
    <property type="entry name" value="N-terminal domain of ligase-like"/>
    <property type="match status" value="1"/>
</dbReference>
<dbReference type="InterPro" id="IPR000873">
    <property type="entry name" value="AMP-dep_synth/lig_dom"/>
</dbReference>
<dbReference type="SMART" id="SM00823">
    <property type="entry name" value="PKS_PP"/>
    <property type="match status" value="1"/>
</dbReference>
<keyword evidence="6" id="KW-1185">Reference proteome</keyword>
<comment type="cofactor">
    <cofactor evidence="1">
        <name>pantetheine 4'-phosphate</name>
        <dbReference type="ChEBI" id="CHEBI:47942"/>
    </cofactor>
</comment>
<dbReference type="SMART" id="SM00822">
    <property type="entry name" value="PKS_KR"/>
    <property type="match status" value="1"/>
</dbReference>
<dbReference type="RefSeq" id="WP_177180643.1">
    <property type="nucleotide sequence ID" value="NZ_FOHN01000005.1"/>
</dbReference>
<dbReference type="Gene3D" id="1.10.1200.10">
    <property type="entry name" value="ACP-like"/>
    <property type="match status" value="1"/>
</dbReference>
<dbReference type="CDD" id="cd19531">
    <property type="entry name" value="LCL_NRPS-like"/>
    <property type="match status" value="1"/>
</dbReference>
<evidence type="ECO:0000256" key="2">
    <source>
        <dbReference type="ARBA" id="ARBA00022450"/>
    </source>
</evidence>
<dbReference type="InterPro" id="IPR045851">
    <property type="entry name" value="AMP-bd_C_sf"/>
</dbReference>
<dbReference type="SUPFAM" id="SSF51735">
    <property type="entry name" value="NAD(P)-binding Rossmann-fold domains"/>
    <property type="match status" value="1"/>
</dbReference>
<dbReference type="SUPFAM" id="SSF47336">
    <property type="entry name" value="ACP-like"/>
    <property type="match status" value="1"/>
</dbReference>
<dbReference type="GO" id="GO:0016874">
    <property type="term" value="F:ligase activity"/>
    <property type="evidence" value="ECO:0007669"/>
    <property type="project" value="UniProtKB-KW"/>
</dbReference>
<reference evidence="5 6" key="1">
    <citation type="submission" date="2016-10" db="EMBL/GenBank/DDBJ databases">
        <authorList>
            <person name="de Groot N.N."/>
        </authorList>
    </citation>
    <scope>NUCLEOTIDE SEQUENCE [LARGE SCALE GENOMIC DNA]</scope>
    <source>
        <strain evidence="5 6">DSM 1801</strain>
    </source>
</reference>
<protein>
    <submittedName>
        <fullName evidence="5">Acyl-CoA synthetase (AMP-forming)/AMP-acid ligase II</fullName>
    </submittedName>
</protein>
<dbReference type="PROSITE" id="PS50075">
    <property type="entry name" value="CARRIER"/>
    <property type="match status" value="1"/>
</dbReference>
<dbReference type="Gene3D" id="3.30.559.30">
    <property type="entry name" value="Nonribosomal peptide synthetase, condensation domain"/>
    <property type="match status" value="1"/>
</dbReference>
<accession>A0A1I0AEJ9</accession>
<evidence type="ECO:0000256" key="1">
    <source>
        <dbReference type="ARBA" id="ARBA00001957"/>
    </source>
</evidence>
<dbReference type="Gene3D" id="3.40.50.720">
    <property type="entry name" value="NAD(P)-binding Rossmann-like Domain"/>
    <property type="match status" value="1"/>
</dbReference>
<dbReference type="InterPro" id="IPR009081">
    <property type="entry name" value="PP-bd_ACP"/>
</dbReference>
<dbReference type="InterPro" id="IPR020806">
    <property type="entry name" value="PKS_PP-bd"/>
</dbReference>
<sequence length="1750" mass="201201">MLKFSEKFRKLSEGEKKKFIQVLKQSGEDYNVYPLSSEQERMWFLYQMDKNNPYYNVTFGIHIKGELDKEIFKKAWEHLVQRNKVFTTTLIFVEGEAFQVVNEPEEAFIDELDLSLKEEKEALLKEVFQKEYQKPFDLEEEFPIRVKLVKMGEKEHIFILNIHHMFCDGWSMGLIIQELNEVYQQIASGHKLSLEKEVQYWDYALYSKHLNQEENISYWKEQLKNANICTSLLNNSPKPVKDAGKGVFVSQVAGDKKKILSFCRNQNISVFSLFIGVYSLVLWSFSGENNLTIGTPVLNRNDEKWSQVMGFFSNTIPVNIKFNENMTYDEYLKQVHNTVLNAIDHSELPFDELVNCLNIKREQNSNPVFQSVFTLQNDTLFHGNSDAFLNMKLMNADKEPNLQFDFMCSITEKEEEYQLEMAGRETMYQKEWIQVLTRRYCEILENILENAKEQIGVFEYDKAEERSISEKKIQAEDALEQVVLENQKEIKDCKVLIEGNRCYLFYEADKELEFSNLLKVIEEEYVMTLLVCKVEDAAGLEKRKMRSETASFSKKICTLQNQIRKKNGVEGFYLNLVNKSMEMEGYDIGVINPKELQEKKEHKEEKLQKKPDETALADLSILDGGSPVIYTDRTLLDALMNLEPDQRKEQIVCIGHDGGITTFTYEELQVKAKNIAANLMSKELGENPNIILIINNVCDFIPVFWGCILAGVTVTPLGTPKSFNPDEAAGRRILDVIQVSKPAYMIVGDVEAEPVKELALPDDFVLSYQEVQKENGCPYIRPDIKETDVCLLMFTSGSTGGPKGVPLQHGNVMARSHAFIDHYHLQKWDRTLNWMPMDHVGGVLMFHICGVINHTFQVQADTEHILKKPIRWLMYLDQYKITSTWAPNFAYGLILDYQEEVLKTDFSLKTVKYIINAGEAINYNACHEFMELLSLKELAKNAMIPCWGMTETSSGVLYSECFGEIIYKNSVAVGKPVKGVRVRIVDNDKKLVPKGKIGELEISGVTTHMGYYKRDQLNAEVFSADGWFDTGDQAVILKDEIVITGRSKELIIKNGLNTSCLEVEKCIEEIDCIQTGTVGCSVLKDEETNQDEICIFFGDPEGVSKELVKEKISFQMMKNYGFTYDYLVAVPLEDIPRTSIGKIDKKKLVVMLHENRLHSIDTNDANRIPEWFYQVKEVEKEVKQNKQKESRISIKTYCRKEENLIYNRMKDTLKGRKEFAFVQGNTGQKEDAVIINITDCTPDTCMQSFENEIKMFCKILDEMNGEGNLMVIAEQDNPVRTLIEGFCCSIPQEYPQVKIRIITYVEDGERTDDSLHFTDDANTGMFAQFAEEIMEFVNFSKKVSYVQYQNGKRQIRQMEPMDLRQHEISRDSFQKNGTYVVIGGTGGIGRHLCKYLLERYDCRLILIGRRSEEECLALLEQLRKYGEVEYTSCQIREQGDLLRILSKYADKNLTGIIDLIGEESTTVHVSHAGEYGIEKLAEKNVMELALPRMAAVADINEFVKDKEGLDIILFNSVTAFFGGQTYSIYSSVSRYMYEYPWSSPKNQYFNYAWSKWDNMGMSKGETLNDRIIAQNAGYAIMDLKKGFASLEGLLKRNITHALIGVDCIHTALYSYGEVDIKDIALEKRTVQVVCQSKEKILIEDNVCEIRYVNNQKDEKESEQNGLTPMEEKMKGIWEGVLKRQDISVTDGFFQMGGTSIKVVTLLDRIQTAFDIEISIIDLFTHPSIRELVRYIKPEEKNENQCKIITI</sequence>
<dbReference type="GO" id="GO:0031177">
    <property type="term" value="F:phosphopantetheine binding"/>
    <property type="evidence" value="ECO:0007669"/>
    <property type="project" value="InterPro"/>
</dbReference>
<dbReference type="InterPro" id="IPR036736">
    <property type="entry name" value="ACP-like_sf"/>
</dbReference>
<dbReference type="SUPFAM" id="SSF52777">
    <property type="entry name" value="CoA-dependent acyltransferases"/>
    <property type="match status" value="2"/>
</dbReference>
<dbReference type="InterPro" id="IPR042099">
    <property type="entry name" value="ANL_N_sf"/>
</dbReference>
<dbReference type="STRING" id="29364.SAMN04487772_105116"/>
<dbReference type="PANTHER" id="PTHR45527:SF1">
    <property type="entry name" value="FATTY ACID SYNTHASE"/>
    <property type="match status" value="1"/>
</dbReference>
<dbReference type="EMBL" id="FOHN01000005">
    <property type="protein sequence ID" value="SES92591.1"/>
    <property type="molecule type" value="Genomic_DNA"/>
</dbReference>
<dbReference type="InterPro" id="IPR036291">
    <property type="entry name" value="NAD(P)-bd_dom_sf"/>
</dbReference>
<dbReference type="GO" id="GO:0044550">
    <property type="term" value="P:secondary metabolite biosynthetic process"/>
    <property type="evidence" value="ECO:0007669"/>
    <property type="project" value="TreeGrafter"/>
</dbReference>
<proteinExistence type="predicted"/>
<evidence type="ECO:0000313" key="6">
    <source>
        <dbReference type="Proteomes" id="UP000199800"/>
    </source>
</evidence>
<dbReference type="Pfam" id="PF00668">
    <property type="entry name" value="Condensation"/>
    <property type="match status" value="1"/>
</dbReference>
<dbReference type="Pfam" id="PF00550">
    <property type="entry name" value="PP-binding"/>
    <property type="match status" value="1"/>
</dbReference>
<dbReference type="PANTHER" id="PTHR45527">
    <property type="entry name" value="NONRIBOSOMAL PEPTIDE SYNTHETASE"/>
    <property type="match status" value="1"/>
</dbReference>
<dbReference type="Pfam" id="PF08659">
    <property type="entry name" value="KR"/>
    <property type="match status" value="1"/>
</dbReference>
<dbReference type="InterPro" id="IPR013968">
    <property type="entry name" value="PKS_KR"/>
</dbReference>
<dbReference type="PROSITE" id="PS00455">
    <property type="entry name" value="AMP_BINDING"/>
    <property type="match status" value="1"/>
</dbReference>
<gene>
    <name evidence="5" type="ORF">SAMN04487772_105116</name>
</gene>
<evidence type="ECO:0000259" key="4">
    <source>
        <dbReference type="PROSITE" id="PS50075"/>
    </source>
</evidence>
<dbReference type="InterPro" id="IPR057326">
    <property type="entry name" value="KR_dom"/>
</dbReference>
<dbReference type="InterPro" id="IPR020845">
    <property type="entry name" value="AMP-binding_CS"/>
</dbReference>
<keyword evidence="3" id="KW-0597">Phosphoprotein</keyword>
<keyword evidence="5" id="KW-0436">Ligase</keyword>
<dbReference type="GO" id="GO:0005737">
    <property type="term" value="C:cytoplasm"/>
    <property type="evidence" value="ECO:0007669"/>
    <property type="project" value="TreeGrafter"/>
</dbReference>
<dbReference type="GO" id="GO:0008610">
    <property type="term" value="P:lipid biosynthetic process"/>
    <property type="evidence" value="ECO:0007669"/>
    <property type="project" value="UniProtKB-ARBA"/>
</dbReference>
<dbReference type="Pfam" id="PF00501">
    <property type="entry name" value="AMP-binding"/>
    <property type="match status" value="1"/>
</dbReference>
<dbReference type="Gene3D" id="3.30.300.30">
    <property type="match status" value="1"/>
</dbReference>
<dbReference type="SUPFAM" id="SSF56801">
    <property type="entry name" value="Acetyl-CoA synthetase-like"/>
    <property type="match status" value="1"/>
</dbReference>
<evidence type="ECO:0000256" key="3">
    <source>
        <dbReference type="ARBA" id="ARBA00022553"/>
    </source>
</evidence>
<evidence type="ECO:0000313" key="5">
    <source>
        <dbReference type="EMBL" id="SES92591.1"/>
    </source>
</evidence>
<dbReference type="GO" id="GO:0043041">
    <property type="term" value="P:amino acid activation for nonribosomal peptide biosynthetic process"/>
    <property type="evidence" value="ECO:0007669"/>
    <property type="project" value="TreeGrafter"/>
</dbReference>
<dbReference type="InterPro" id="IPR001242">
    <property type="entry name" value="Condensation_dom"/>
</dbReference>
<organism evidence="5 6">
    <name type="scientific">[Clostridium] polysaccharolyticum</name>
    <dbReference type="NCBI Taxonomy" id="29364"/>
    <lineage>
        <taxon>Bacteria</taxon>
        <taxon>Bacillati</taxon>
        <taxon>Bacillota</taxon>
        <taxon>Clostridia</taxon>
        <taxon>Lachnospirales</taxon>
        <taxon>Lachnospiraceae</taxon>
    </lineage>
</organism>
<name>A0A1I0AEJ9_9FIRM</name>
<feature type="domain" description="Carrier" evidence="4">
    <location>
        <begin position="1664"/>
        <end position="1739"/>
    </location>
</feature>